<organism evidence="1 2">
    <name type="scientific">Vicia faba</name>
    <name type="common">Broad bean</name>
    <name type="synonym">Faba vulgaris</name>
    <dbReference type="NCBI Taxonomy" id="3906"/>
    <lineage>
        <taxon>Eukaryota</taxon>
        <taxon>Viridiplantae</taxon>
        <taxon>Streptophyta</taxon>
        <taxon>Embryophyta</taxon>
        <taxon>Tracheophyta</taxon>
        <taxon>Spermatophyta</taxon>
        <taxon>Magnoliopsida</taxon>
        <taxon>eudicotyledons</taxon>
        <taxon>Gunneridae</taxon>
        <taxon>Pentapetalae</taxon>
        <taxon>rosids</taxon>
        <taxon>fabids</taxon>
        <taxon>Fabales</taxon>
        <taxon>Fabaceae</taxon>
        <taxon>Papilionoideae</taxon>
        <taxon>50 kb inversion clade</taxon>
        <taxon>NPAAA clade</taxon>
        <taxon>Hologalegina</taxon>
        <taxon>IRL clade</taxon>
        <taxon>Fabeae</taxon>
        <taxon>Vicia</taxon>
    </lineage>
</organism>
<dbReference type="Proteomes" id="UP001157006">
    <property type="component" value="Chromosome 5"/>
</dbReference>
<accession>A0AAV1AXS0</accession>
<dbReference type="AlphaFoldDB" id="A0AAV1AXS0"/>
<dbReference type="EMBL" id="OX451740">
    <property type="protein sequence ID" value="CAI8614083.1"/>
    <property type="molecule type" value="Genomic_DNA"/>
</dbReference>
<name>A0AAV1AXS0_VICFA</name>
<evidence type="ECO:0000313" key="2">
    <source>
        <dbReference type="Proteomes" id="UP001157006"/>
    </source>
</evidence>
<evidence type="ECO:0000313" key="1">
    <source>
        <dbReference type="EMBL" id="CAI8614083.1"/>
    </source>
</evidence>
<reference evidence="1 2" key="1">
    <citation type="submission" date="2023-01" db="EMBL/GenBank/DDBJ databases">
        <authorList>
            <person name="Kreplak J."/>
        </authorList>
    </citation>
    <scope>NUCLEOTIDE SEQUENCE [LARGE SCALE GENOMIC DNA]</scope>
</reference>
<sequence>MASTKLEASNQQTITSMMELIENRGRLRISAGGNCMFNMCMLPIWQIEAWVTVSIDFKLLQLLLHMDIEYDGDGWGFKLKVGGYWRFEGFIIDGLMALKESLVVSFAYFCEIVDRFWRGVDRFS</sequence>
<proteinExistence type="predicted"/>
<keyword evidence="2" id="KW-1185">Reference proteome</keyword>
<gene>
    <name evidence="1" type="ORF">VFH_V112480</name>
</gene>
<protein>
    <submittedName>
        <fullName evidence="1">Uncharacterized protein</fullName>
    </submittedName>
</protein>